<organism evidence="3 5">
    <name type="scientific">Urochloa decumbens</name>
    <dbReference type="NCBI Taxonomy" id="240449"/>
    <lineage>
        <taxon>Eukaryota</taxon>
        <taxon>Viridiplantae</taxon>
        <taxon>Streptophyta</taxon>
        <taxon>Embryophyta</taxon>
        <taxon>Tracheophyta</taxon>
        <taxon>Spermatophyta</taxon>
        <taxon>Magnoliopsida</taxon>
        <taxon>Liliopsida</taxon>
        <taxon>Poales</taxon>
        <taxon>Poaceae</taxon>
        <taxon>PACMAD clade</taxon>
        <taxon>Panicoideae</taxon>
        <taxon>Panicodae</taxon>
        <taxon>Paniceae</taxon>
        <taxon>Melinidinae</taxon>
        <taxon>Urochloa</taxon>
    </lineage>
</organism>
<gene>
    <name evidence="3" type="ORF">URODEC1_LOCUS122960</name>
    <name evidence="4" type="ORF">URODEC1_LOCUS125790</name>
</gene>
<dbReference type="Proteomes" id="UP001497457">
    <property type="component" value="Unassembled WGS sequence"/>
</dbReference>
<evidence type="ECO:0000313" key="3">
    <source>
        <dbReference type="EMBL" id="CAM0149823.1"/>
    </source>
</evidence>
<accession>A0ABC9H654</accession>
<feature type="compositionally biased region" description="Basic and acidic residues" evidence="1">
    <location>
        <begin position="158"/>
        <end position="168"/>
    </location>
</feature>
<dbReference type="EMBL" id="CAXIPR030002476">
    <property type="protein sequence ID" value="CAM0149823.1"/>
    <property type="molecule type" value="Genomic_DNA"/>
</dbReference>
<keyword evidence="2" id="KW-1133">Transmembrane helix</keyword>
<evidence type="ECO:0000256" key="1">
    <source>
        <dbReference type="SAM" id="MobiDB-lite"/>
    </source>
</evidence>
<name>A0ABC9H654_9POAL</name>
<dbReference type="EMBL" id="CAXIPR030006928">
    <property type="protein sequence ID" value="CAM0153026.1"/>
    <property type="molecule type" value="Genomic_DNA"/>
</dbReference>
<protein>
    <submittedName>
        <fullName evidence="3">Uncharacterized protein</fullName>
    </submittedName>
</protein>
<keyword evidence="2" id="KW-0472">Membrane</keyword>
<feature type="region of interest" description="Disordered" evidence="1">
    <location>
        <begin position="141"/>
        <end position="168"/>
    </location>
</feature>
<keyword evidence="5" id="KW-1185">Reference proteome</keyword>
<comment type="caution">
    <text evidence="3">The sequence shown here is derived from an EMBL/GenBank/DDBJ whole genome shotgun (WGS) entry which is preliminary data.</text>
</comment>
<sequence length="168" mass="17837">MAVAVAAAWLPPAAARRSSLSSPRSPFAAPISIHVPRRAPLPCPSPSPLPQRSRLVVVSAQFDFARAVQTAWRVGNDAVEAGSNLVPGSVPRPIAKIVVTFAAVSVSLFLLKSVVSTALFVLAMMGLIYLGFLAMNPKEASGSRMNETGGNPSEDPVEEARRIMEKYK</sequence>
<dbReference type="PANTHER" id="PTHR36777">
    <property type="entry name" value="EXPRESSED PROTEIN"/>
    <property type="match status" value="1"/>
</dbReference>
<proteinExistence type="predicted"/>
<evidence type="ECO:0000256" key="2">
    <source>
        <dbReference type="SAM" id="Phobius"/>
    </source>
</evidence>
<dbReference type="PANTHER" id="PTHR36777:SF2">
    <property type="entry name" value="EXPRESSED PROTEIN"/>
    <property type="match status" value="1"/>
</dbReference>
<evidence type="ECO:0000313" key="4">
    <source>
        <dbReference type="EMBL" id="CAM0153026.1"/>
    </source>
</evidence>
<keyword evidence="2" id="KW-0812">Transmembrane</keyword>
<evidence type="ECO:0000313" key="5">
    <source>
        <dbReference type="Proteomes" id="UP001497457"/>
    </source>
</evidence>
<feature type="transmembrane region" description="Helical" evidence="2">
    <location>
        <begin position="118"/>
        <end position="135"/>
    </location>
</feature>
<reference evidence="3 5" key="1">
    <citation type="submission" date="2024-10" db="EMBL/GenBank/DDBJ databases">
        <authorList>
            <person name="Ryan C."/>
        </authorList>
    </citation>
    <scope>NUCLEOTIDE SEQUENCE [LARGE SCALE GENOMIC DNA]</scope>
</reference>
<dbReference type="AlphaFoldDB" id="A0ABC9H654"/>